<dbReference type="EMBL" id="FTOG01000006">
    <property type="protein sequence ID" value="SIS87204.1"/>
    <property type="molecule type" value="Genomic_DNA"/>
</dbReference>
<proteinExistence type="predicted"/>
<dbReference type="InterPro" id="IPR021955">
    <property type="entry name" value="DUF3572"/>
</dbReference>
<evidence type="ECO:0000313" key="1">
    <source>
        <dbReference type="EMBL" id="SIS87204.1"/>
    </source>
</evidence>
<dbReference type="RefSeq" id="WP_076484853.1">
    <property type="nucleotide sequence ID" value="NZ_FTOG01000006.1"/>
</dbReference>
<dbReference type="AlphaFoldDB" id="A0A1N7MM13"/>
<gene>
    <name evidence="1" type="ORF">SAMN05421580_10655</name>
</gene>
<name>A0A1N7MM13_9RHOB</name>
<keyword evidence="2" id="KW-1185">Reference proteome</keyword>
<evidence type="ECO:0008006" key="3">
    <source>
        <dbReference type="Google" id="ProtNLM"/>
    </source>
</evidence>
<evidence type="ECO:0000313" key="2">
    <source>
        <dbReference type="Proteomes" id="UP000186221"/>
    </source>
</evidence>
<dbReference type="STRING" id="453582.SAMN05421580_10655"/>
<protein>
    <recommendedName>
        <fullName evidence="3">DUF3572 domain-containing protein</fullName>
    </recommendedName>
</protein>
<dbReference type="OrthoDB" id="7356934at2"/>
<sequence length="92" mass="9877">MDENSAQILAIRALGWMASEDPVWQAFLGISGADAAQVRAEAQRVEMQRAVLAHVMREDDWVRACASALGVAPEELVAAAARLEGPAGMNWT</sequence>
<accession>A0A1N7MM13</accession>
<dbReference type="Proteomes" id="UP000186221">
    <property type="component" value="Unassembled WGS sequence"/>
</dbReference>
<reference evidence="2" key="1">
    <citation type="submission" date="2017-01" db="EMBL/GenBank/DDBJ databases">
        <authorList>
            <person name="Varghese N."/>
            <person name="Submissions S."/>
        </authorList>
    </citation>
    <scope>NUCLEOTIDE SEQUENCE [LARGE SCALE GENOMIC DNA]</scope>
    <source>
        <strain evidence="2">DSM 19945</strain>
    </source>
</reference>
<organism evidence="1 2">
    <name type="scientific">Rhodobacter aestuarii</name>
    <dbReference type="NCBI Taxonomy" id="453582"/>
    <lineage>
        <taxon>Bacteria</taxon>
        <taxon>Pseudomonadati</taxon>
        <taxon>Pseudomonadota</taxon>
        <taxon>Alphaproteobacteria</taxon>
        <taxon>Rhodobacterales</taxon>
        <taxon>Rhodobacter group</taxon>
        <taxon>Rhodobacter</taxon>
    </lineage>
</organism>
<dbReference type="Pfam" id="PF12096">
    <property type="entry name" value="DUF3572"/>
    <property type="match status" value="1"/>
</dbReference>